<reference evidence="12" key="1">
    <citation type="journal article" date="2019" name="Int. J. Syst. Evol. Microbiol.">
        <title>The Global Catalogue of Microorganisms (GCM) 10K type strain sequencing project: providing services to taxonomists for standard genome sequencing and annotation.</title>
        <authorList>
            <consortium name="The Broad Institute Genomics Platform"/>
            <consortium name="The Broad Institute Genome Sequencing Center for Infectious Disease"/>
            <person name="Wu L."/>
            <person name="Ma J."/>
        </authorList>
    </citation>
    <scope>NUCLEOTIDE SEQUENCE [LARGE SCALE GENOMIC DNA]</scope>
    <source>
        <strain evidence="12">JCM 13249</strain>
    </source>
</reference>
<keyword evidence="4" id="KW-0808">Transferase</keyword>
<evidence type="ECO:0000256" key="8">
    <source>
        <dbReference type="SAM" id="Phobius"/>
    </source>
</evidence>
<dbReference type="InterPro" id="IPR007267">
    <property type="entry name" value="GtrA_DPMS_TM"/>
</dbReference>
<dbReference type="Pfam" id="PF04138">
    <property type="entry name" value="GtrA_DPMS_TM"/>
    <property type="match status" value="1"/>
</dbReference>
<sequence length="392" mass="42130">MTTVAQREGVTRAVGAPAAGVHPPHISVVVPTYNERDNVEELLGRLVAAVPVDTELIFVDDSSDDTVDAIRAAAEKLDVTVTVHHRAEATGGLGGAVVEGLRRAQGTWVVVMDADLQHPPDLVPQLVAAGDEADADLVVASRYVDGGTRDGLANAYRRYVSQGSTRLAKAMFGRTLAGVSDPMSGFFAVRATALDPAALRPLGYKILLELMVRAKPRKVVEVPFSFGTRFAGESKSSLSEGLRFLRHLATLRVGDSQLRMLGYAAVGVSGVLPNLVALQLLTAVFGVHYLTAAVIANQVAIGWNFVLTDRLIFRSRRRRSLWSRMGQFAVLGNVDLVARIPLLALLVGDLGLGYLSGTAITLAVMFLVRFLILDRLVYVRTSKPSPSVWETP</sequence>
<evidence type="ECO:0000256" key="7">
    <source>
        <dbReference type="ARBA" id="ARBA00023136"/>
    </source>
</evidence>
<dbReference type="PANTHER" id="PTHR43398:SF1">
    <property type="entry name" value="DOLICHOL-PHOSPHATE MANNOSYLTRANSFERASE SUBUNIT 1"/>
    <property type="match status" value="1"/>
</dbReference>
<keyword evidence="7 8" id="KW-0472">Membrane</keyword>
<keyword evidence="6 8" id="KW-1133">Transmembrane helix</keyword>
<evidence type="ECO:0000256" key="5">
    <source>
        <dbReference type="ARBA" id="ARBA00022692"/>
    </source>
</evidence>
<feature type="transmembrane region" description="Helical" evidence="8">
    <location>
        <begin position="354"/>
        <end position="373"/>
    </location>
</feature>
<keyword evidence="5 8" id="KW-0812">Transmembrane</keyword>
<protein>
    <submittedName>
        <fullName evidence="11">Glycosyltransferase</fullName>
    </submittedName>
</protein>
<comment type="similarity">
    <text evidence="2">Belongs to the glycosyltransferase 2 family.</text>
</comment>
<evidence type="ECO:0000313" key="11">
    <source>
        <dbReference type="EMBL" id="GAA1743942.1"/>
    </source>
</evidence>
<feature type="transmembrane region" description="Helical" evidence="8">
    <location>
        <begin position="287"/>
        <end position="307"/>
    </location>
</feature>
<keyword evidence="12" id="KW-1185">Reference proteome</keyword>
<dbReference type="EMBL" id="BAAALS010000005">
    <property type="protein sequence ID" value="GAA1743942.1"/>
    <property type="molecule type" value="Genomic_DNA"/>
</dbReference>
<evidence type="ECO:0000256" key="2">
    <source>
        <dbReference type="ARBA" id="ARBA00006739"/>
    </source>
</evidence>
<dbReference type="Proteomes" id="UP001500655">
    <property type="component" value="Unassembled WGS sequence"/>
</dbReference>
<dbReference type="SUPFAM" id="SSF53448">
    <property type="entry name" value="Nucleotide-diphospho-sugar transferases"/>
    <property type="match status" value="1"/>
</dbReference>
<feature type="domain" description="GtrA/DPMS transmembrane" evidence="10">
    <location>
        <begin position="263"/>
        <end position="377"/>
    </location>
</feature>
<evidence type="ECO:0000256" key="1">
    <source>
        <dbReference type="ARBA" id="ARBA00004141"/>
    </source>
</evidence>
<dbReference type="RefSeq" id="WP_344078007.1">
    <property type="nucleotide sequence ID" value="NZ_BAAALS010000005.1"/>
</dbReference>
<evidence type="ECO:0000256" key="6">
    <source>
        <dbReference type="ARBA" id="ARBA00022989"/>
    </source>
</evidence>
<dbReference type="InterPro" id="IPR039528">
    <property type="entry name" value="DPM1-like"/>
</dbReference>
<dbReference type="PANTHER" id="PTHR43398">
    <property type="entry name" value="DOLICHOL-PHOSPHATE MANNOSYLTRANSFERASE SUBUNIT 1"/>
    <property type="match status" value="1"/>
</dbReference>
<evidence type="ECO:0000259" key="10">
    <source>
        <dbReference type="Pfam" id="PF04138"/>
    </source>
</evidence>
<evidence type="ECO:0000259" key="9">
    <source>
        <dbReference type="Pfam" id="PF00535"/>
    </source>
</evidence>
<proteinExistence type="inferred from homology"/>
<dbReference type="Pfam" id="PF00535">
    <property type="entry name" value="Glycos_transf_2"/>
    <property type="match status" value="1"/>
</dbReference>
<dbReference type="CDD" id="cd06442">
    <property type="entry name" value="DPM1_like"/>
    <property type="match status" value="1"/>
</dbReference>
<feature type="transmembrane region" description="Helical" evidence="8">
    <location>
        <begin position="328"/>
        <end position="348"/>
    </location>
</feature>
<evidence type="ECO:0000256" key="4">
    <source>
        <dbReference type="ARBA" id="ARBA00022679"/>
    </source>
</evidence>
<organism evidence="11 12">
    <name type="scientific">Luedemannella helvata</name>
    <dbReference type="NCBI Taxonomy" id="349315"/>
    <lineage>
        <taxon>Bacteria</taxon>
        <taxon>Bacillati</taxon>
        <taxon>Actinomycetota</taxon>
        <taxon>Actinomycetes</taxon>
        <taxon>Micromonosporales</taxon>
        <taxon>Micromonosporaceae</taxon>
        <taxon>Luedemannella</taxon>
    </lineage>
</organism>
<comment type="caution">
    <text evidence="11">The sequence shown here is derived from an EMBL/GenBank/DDBJ whole genome shotgun (WGS) entry which is preliminary data.</text>
</comment>
<comment type="subcellular location">
    <subcellularLocation>
        <location evidence="1">Membrane</location>
        <topology evidence="1">Multi-pass membrane protein</topology>
    </subcellularLocation>
</comment>
<feature type="domain" description="Glycosyltransferase 2-like" evidence="9">
    <location>
        <begin position="27"/>
        <end position="186"/>
    </location>
</feature>
<keyword evidence="3" id="KW-0328">Glycosyltransferase</keyword>
<dbReference type="InterPro" id="IPR029044">
    <property type="entry name" value="Nucleotide-diphossugar_trans"/>
</dbReference>
<evidence type="ECO:0000313" key="12">
    <source>
        <dbReference type="Proteomes" id="UP001500655"/>
    </source>
</evidence>
<dbReference type="Gene3D" id="3.90.550.10">
    <property type="entry name" value="Spore Coat Polysaccharide Biosynthesis Protein SpsA, Chain A"/>
    <property type="match status" value="1"/>
</dbReference>
<dbReference type="InterPro" id="IPR001173">
    <property type="entry name" value="Glyco_trans_2-like"/>
</dbReference>
<evidence type="ECO:0000256" key="3">
    <source>
        <dbReference type="ARBA" id="ARBA00022676"/>
    </source>
</evidence>
<name>A0ABP4W0C1_9ACTN</name>
<gene>
    <name evidence="11" type="ORF">GCM10009681_13420</name>
</gene>
<feature type="transmembrane region" description="Helical" evidence="8">
    <location>
        <begin position="261"/>
        <end position="281"/>
    </location>
</feature>
<accession>A0ABP4W0C1</accession>